<dbReference type="EMBL" id="WBJZ01000010">
    <property type="protein sequence ID" value="KAB1656785.1"/>
    <property type="molecule type" value="Genomic_DNA"/>
</dbReference>
<evidence type="ECO:0000256" key="2">
    <source>
        <dbReference type="SAM" id="Phobius"/>
    </source>
</evidence>
<dbReference type="AlphaFoldDB" id="A0A7J5BR96"/>
<name>A0A7J5BR96_9MICO</name>
<dbReference type="Proteomes" id="UP000467240">
    <property type="component" value="Unassembled WGS sequence"/>
</dbReference>
<dbReference type="OrthoDB" id="5114898at2"/>
<feature type="compositionally biased region" description="Basic and acidic residues" evidence="1">
    <location>
        <begin position="1"/>
        <end position="18"/>
    </location>
</feature>
<gene>
    <name evidence="3" type="ORF">F8O01_08980</name>
</gene>
<keyword evidence="2" id="KW-0812">Transmembrane</keyword>
<comment type="caution">
    <text evidence="3">The sequence shown here is derived from an EMBL/GenBank/DDBJ whole genome shotgun (WGS) entry which is preliminary data.</text>
</comment>
<accession>A0A7J5BR96</accession>
<evidence type="ECO:0000313" key="4">
    <source>
        <dbReference type="Proteomes" id="UP000467240"/>
    </source>
</evidence>
<keyword evidence="2" id="KW-0472">Membrane</keyword>
<protein>
    <submittedName>
        <fullName evidence="3">Uncharacterized protein</fullName>
    </submittedName>
</protein>
<feature type="region of interest" description="Disordered" evidence="1">
    <location>
        <begin position="1"/>
        <end position="29"/>
    </location>
</feature>
<evidence type="ECO:0000313" key="3">
    <source>
        <dbReference type="EMBL" id="KAB1656785.1"/>
    </source>
</evidence>
<evidence type="ECO:0000256" key="1">
    <source>
        <dbReference type="SAM" id="MobiDB-lite"/>
    </source>
</evidence>
<keyword evidence="4" id="KW-1185">Reference proteome</keyword>
<feature type="transmembrane region" description="Helical" evidence="2">
    <location>
        <begin position="142"/>
        <end position="166"/>
    </location>
</feature>
<sequence>MLDGPREPDRSPGDDPHPHTGASFVRPPSADADDYFHRLVVASHGGDAPTGMIVMPETFDPDLTGALNRTGDVMLTGSLRVSRELSSYGGFRDDLESPDVDVELITDNVRGQHRPVPARRSVSAQRETGLGLTPTHERGIKVWIGVLVGALVVAVGGAGVIVFGFVNGWF</sequence>
<organism evidence="3 4">
    <name type="scientific">Pseudoclavibacter chungangensis</name>
    <dbReference type="NCBI Taxonomy" id="587635"/>
    <lineage>
        <taxon>Bacteria</taxon>
        <taxon>Bacillati</taxon>
        <taxon>Actinomycetota</taxon>
        <taxon>Actinomycetes</taxon>
        <taxon>Micrococcales</taxon>
        <taxon>Microbacteriaceae</taxon>
        <taxon>Pseudoclavibacter</taxon>
    </lineage>
</organism>
<reference evidence="3 4" key="1">
    <citation type="submission" date="2019-09" db="EMBL/GenBank/DDBJ databases">
        <title>Phylogeny of genus Pseudoclavibacter and closely related genus.</title>
        <authorList>
            <person name="Li Y."/>
        </authorList>
    </citation>
    <scope>NUCLEOTIDE SEQUENCE [LARGE SCALE GENOMIC DNA]</scope>
    <source>
        <strain evidence="3 4">DSM 23821</strain>
    </source>
</reference>
<proteinExistence type="predicted"/>
<keyword evidence="2" id="KW-1133">Transmembrane helix</keyword>
<dbReference type="RefSeq" id="WP_158040537.1">
    <property type="nucleotide sequence ID" value="NZ_JACCFV010000001.1"/>
</dbReference>